<organism evidence="1">
    <name type="scientific">Phaffia rhodozyma</name>
    <name type="common">Yeast</name>
    <name type="synonym">Xanthophyllomyces dendrorhous</name>
    <dbReference type="NCBI Taxonomy" id="264483"/>
    <lineage>
        <taxon>Eukaryota</taxon>
        <taxon>Fungi</taxon>
        <taxon>Dikarya</taxon>
        <taxon>Basidiomycota</taxon>
        <taxon>Agaricomycotina</taxon>
        <taxon>Tremellomycetes</taxon>
        <taxon>Cystofilobasidiales</taxon>
        <taxon>Mrakiaceae</taxon>
        <taxon>Phaffia</taxon>
    </lineage>
</organism>
<dbReference type="EMBL" id="LN483142">
    <property type="protein sequence ID" value="CED82939.1"/>
    <property type="molecule type" value="Genomic_DNA"/>
</dbReference>
<name>A0A0F7SQI7_PHARH</name>
<dbReference type="AlphaFoldDB" id="A0A0F7SQI7"/>
<protein>
    <submittedName>
        <fullName evidence="1">Uncharacterized protein</fullName>
    </submittedName>
</protein>
<proteinExistence type="predicted"/>
<sequence>MLLAKHDLPWSVVVRMLEDSLHARVGRGKSRIKHTLIPEQHIWNFALDVGRKKQLLYNCLMSDGSVLGGISESRSRDRCDDRANDSPYASFIVCTKSLLSYEFSIVS</sequence>
<reference evidence="1" key="1">
    <citation type="submission" date="2014-08" db="EMBL/GenBank/DDBJ databases">
        <authorList>
            <person name="Sharma Rahul"/>
            <person name="Thines Marco"/>
        </authorList>
    </citation>
    <scope>NUCLEOTIDE SEQUENCE</scope>
</reference>
<evidence type="ECO:0000313" key="1">
    <source>
        <dbReference type="EMBL" id="CED82939.1"/>
    </source>
</evidence>
<accession>A0A0F7SQI7</accession>